<accession>A0A7W5B537</accession>
<organism evidence="1 2">
    <name type="scientific">Paenibacillus phyllosphaerae</name>
    <dbReference type="NCBI Taxonomy" id="274593"/>
    <lineage>
        <taxon>Bacteria</taxon>
        <taxon>Bacillati</taxon>
        <taxon>Bacillota</taxon>
        <taxon>Bacilli</taxon>
        <taxon>Bacillales</taxon>
        <taxon>Paenibacillaceae</taxon>
        <taxon>Paenibacillus</taxon>
    </lineage>
</organism>
<dbReference type="AlphaFoldDB" id="A0A7W5B537"/>
<protein>
    <submittedName>
        <fullName evidence="1">Uncharacterized protein</fullName>
    </submittedName>
</protein>
<gene>
    <name evidence="1" type="ORF">FHS18_006679</name>
</gene>
<name>A0A7W5B537_9BACL</name>
<comment type="caution">
    <text evidence="1">The sequence shown here is derived from an EMBL/GenBank/DDBJ whole genome shotgun (WGS) entry which is preliminary data.</text>
</comment>
<reference evidence="1 2" key="1">
    <citation type="submission" date="2020-08" db="EMBL/GenBank/DDBJ databases">
        <title>Genomic Encyclopedia of Type Strains, Phase III (KMG-III): the genomes of soil and plant-associated and newly described type strains.</title>
        <authorList>
            <person name="Whitman W."/>
        </authorList>
    </citation>
    <scope>NUCLEOTIDE SEQUENCE [LARGE SCALE GENOMIC DNA]</scope>
    <source>
        <strain evidence="1 2">CECT 5862</strain>
    </source>
</reference>
<evidence type="ECO:0000313" key="2">
    <source>
        <dbReference type="Proteomes" id="UP000570361"/>
    </source>
</evidence>
<dbReference type="Proteomes" id="UP000570361">
    <property type="component" value="Unassembled WGS sequence"/>
</dbReference>
<dbReference type="RefSeq" id="WP_183604592.1">
    <property type="nucleotide sequence ID" value="NZ_JACHXK010000035.1"/>
</dbReference>
<keyword evidence="2" id="KW-1185">Reference proteome</keyword>
<evidence type="ECO:0000313" key="1">
    <source>
        <dbReference type="EMBL" id="MBB3114558.1"/>
    </source>
</evidence>
<dbReference type="EMBL" id="JACHXK010000035">
    <property type="protein sequence ID" value="MBB3114558.1"/>
    <property type="molecule type" value="Genomic_DNA"/>
</dbReference>
<proteinExistence type="predicted"/>
<sequence length="95" mass="11671">MSRSYKKSPVCNDHATPGTIWAKRKAAKAVRRYKDDIASGAAFRKLYCSWNICDYRFYTTRQQVIAEWVRDRHRRFYRTTLEQELQHWEKHFRRK</sequence>